<dbReference type="GO" id="GO:0005524">
    <property type="term" value="F:ATP binding"/>
    <property type="evidence" value="ECO:0007669"/>
    <property type="project" value="UniProtKB-UniRule"/>
</dbReference>
<comment type="similarity">
    <text evidence="1">Belongs to the protein kinase superfamily. CMGC Ser/Thr protein kinase family. CDC2/CDKX subfamily.</text>
</comment>
<evidence type="ECO:0000256" key="5">
    <source>
        <dbReference type="ARBA" id="ARBA00022777"/>
    </source>
</evidence>
<evidence type="ECO:0000256" key="9">
    <source>
        <dbReference type="ARBA" id="ARBA00049280"/>
    </source>
</evidence>
<comment type="catalytic activity">
    <reaction evidence="8">
        <text>L-seryl-[protein] + ATP = O-phospho-L-seryl-[protein] + ADP + H(+)</text>
        <dbReference type="Rhea" id="RHEA:17989"/>
        <dbReference type="Rhea" id="RHEA-COMP:9863"/>
        <dbReference type="Rhea" id="RHEA-COMP:11604"/>
        <dbReference type="ChEBI" id="CHEBI:15378"/>
        <dbReference type="ChEBI" id="CHEBI:29999"/>
        <dbReference type="ChEBI" id="CHEBI:30616"/>
        <dbReference type="ChEBI" id="CHEBI:83421"/>
        <dbReference type="ChEBI" id="CHEBI:456216"/>
        <dbReference type="EC" id="2.7.11.22"/>
    </reaction>
</comment>
<sequence>MDESWESSSRKRARPEPDEYRRDHLTYEHASHSLPREHIRRTPEHYSTDPQPWDRRRASEHHWHTSRDQYQKDPPIDDLESSHDHSSRSIYTPHRPNGSGSSYHRSMSRPHHSRIDRTETTLRPESREWIPRDAVAKRGESWSSKPEEPRLESSAGTGDRTWTASEGWTRENSKSANAARAYDSRHSPPPRTHIPQAKVYNRSSHHASTSWRDVHDNEYASTRRHQNGGPSRVGEGWRERQVRRDRDNVHRFTERRDKNPTPQRRTIPNRKWAERSTYSPPAESRGVGKRRHSSYSPSPSRKTDRSRSPVRSTSRSPSRSRSKSRSPARSWHRTRSPSRSRSRSRSISSRSLDSRSRSHSHSPGRRRTGTNRPRSRSPERWDYRNKKRKNQRGGNDYIASDKRVRRDRSADSPRQRSRRRSVSTASTRSRSDSGESERRRTEAAKRPVHRLPESSRSKALENSPTAPQRLNGFNQQKPRPPSSPVSFRAPNAISRALAPETEPSPVEIAAALTNGLHLPTSTIPTGPRSMSQVSQPQINSHPEPTGVPPGKPLTTSPITLKVQPSKAPSRTVKMFFPGDDDDDDVPTGAESSSKFTNLVPPVKDRDSISTLASGPSKSEFIPAKDHLVPRAPPTAPAAHLSPQRRFNGAAASVMSTSPKVKLTSTQQVPVTPGLARVARDEDSKATASMPPGPMPPPSAPGSSPAVPINTGGTTTPVRTSAHTSPAFLPENKVLRAVVSSSSATPRRPPKVPKTASEYQIICQVGEGTFGKVYKARSLANPDARVALKRIRMEGEKDGFPVTAMREIKLLQSLRHENVVNLHEMMVSKGNVFMVFEYMDHDLTGVLSQTQFTFTPAHLKSLCAQMLSGLAYLHQKSVIHRDMKGSNILLNNYGELKLADFGLARFYSKRRRSDYTNRVITLWYRPPELLLGATVYGPEVDMWSAGCIMLELFTTKPAFQGNDEIHQLDAIARIMGTPSVEIWPGLTDMPWFELVKPTEPVKSHFRSIFNKYLSPAALDLAESLLAYDPNKRATAAQALQAPYFVSEDPPPEKPVGLATIEGEWHEYESKREREKLRKKRKVEGQQQQQ</sequence>
<proteinExistence type="inferred from homology"/>
<feature type="compositionally biased region" description="Basic and acidic residues" evidence="11">
    <location>
        <begin position="429"/>
        <end position="459"/>
    </location>
</feature>
<comment type="catalytic activity">
    <reaction evidence="9">
        <text>[DNA-directed RNA polymerase] + ATP = phospho-[DNA-directed RNA polymerase] + ADP + H(+)</text>
        <dbReference type="Rhea" id="RHEA:10216"/>
        <dbReference type="Rhea" id="RHEA-COMP:11321"/>
        <dbReference type="Rhea" id="RHEA-COMP:11322"/>
        <dbReference type="ChEBI" id="CHEBI:15378"/>
        <dbReference type="ChEBI" id="CHEBI:30616"/>
        <dbReference type="ChEBI" id="CHEBI:43176"/>
        <dbReference type="ChEBI" id="CHEBI:68546"/>
        <dbReference type="ChEBI" id="CHEBI:456216"/>
        <dbReference type="EC" id="2.7.11.23"/>
    </reaction>
</comment>
<name>A0A8H2WYF6_9AGAM</name>
<feature type="compositionally biased region" description="Basic and acidic residues" evidence="11">
    <location>
        <begin position="235"/>
        <end position="259"/>
    </location>
</feature>
<feature type="compositionally biased region" description="Polar residues" evidence="11">
    <location>
        <begin position="154"/>
        <end position="166"/>
    </location>
</feature>
<evidence type="ECO:0000256" key="7">
    <source>
        <dbReference type="ARBA" id="ARBA00047811"/>
    </source>
</evidence>
<evidence type="ECO:0000256" key="3">
    <source>
        <dbReference type="ARBA" id="ARBA00022679"/>
    </source>
</evidence>
<evidence type="ECO:0000256" key="8">
    <source>
        <dbReference type="ARBA" id="ARBA00048367"/>
    </source>
</evidence>
<keyword evidence="3" id="KW-0808">Transferase</keyword>
<evidence type="ECO:0000259" key="12">
    <source>
        <dbReference type="PROSITE" id="PS50011"/>
    </source>
</evidence>
<feature type="compositionally biased region" description="Polar residues" evidence="11">
    <location>
        <begin position="519"/>
        <end position="542"/>
    </location>
</feature>
<accession>A0A8H2WYF6</accession>
<dbReference type="Gene3D" id="3.30.200.20">
    <property type="entry name" value="Phosphorylase Kinase, domain 1"/>
    <property type="match status" value="1"/>
</dbReference>
<comment type="catalytic activity">
    <reaction evidence="7">
        <text>L-threonyl-[protein] + ATP = O-phospho-L-threonyl-[protein] + ADP + H(+)</text>
        <dbReference type="Rhea" id="RHEA:46608"/>
        <dbReference type="Rhea" id="RHEA-COMP:11060"/>
        <dbReference type="Rhea" id="RHEA-COMP:11605"/>
        <dbReference type="ChEBI" id="CHEBI:15378"/>
        <dbReference type="ChEBI" id="CHEBI:30013"/>
        <dbReference type="ChEBI" id="CHEBI:30616"/>
        <dbReference type="ChEBI" id="CHEBI:61977"/>
        <dbReference type="ChEBI" id="CHEBI:456216"/>
        <dbReference type="EC" id="2.7.11.22"/>
    </reaction>
</comment>
<evidence type="ECO:0000256" key="11">
    <source>
        <dbReference type="SAM" id="MobiDB-lite"/>
    </source>
</evidence>
<keyword evidence="5" id="KW-0418">Kinase</keyword>
<dbReference type="PROSITE" id="PS50011">
    <property type="entry name" value="PROTEIN_KINASE_DOM"/>
    <property type="match status" value="1"/>
</dbReference>
<feature type="compositionally biased region" description="Polar residues" evidence="11">
    <location>
        <begin position="460"/>
        <end position="477"/>
    </location>
</feature>
<evidence type="ECO:0000256" key="2">
    <source>
        <dbReference type="ARBA" id="ARBA00022527"/>
    </source>
</evidence>
<dbReference type="Gene3D" id="1.10.510.10">
    <property type="entry name" value="Transferase(Phosphotransferase) domain 1"/>
    <property type="match status" value="1"/>
</dbReference>
<feature type="compositionally biased region" description="Basic and acidic residues" evidence="11">
    <location>
        <begin position="113"/>
        <end position="151"/>
    </location>
</feature>
<dbReference type="InterPro" id="IPR000719">
    <property type="entry name" value="Prot_kinase_dom"/>
</dbReference>
<dbReference type="PROSITE" id="PS00107">
    <property type="entry name" value="PROTEIN_KINASE_ATP"/>
    <property type="match status" value="1"/>
</dbReference>
<comment type="caution">
    <text evidence="13">The sequence shown here is derived from an EMBL/GenBank/DDBJ whole genome shotgun (WGS) entry which is preliminary data.</text>
</comment>
<reference evidence="13" key="1">
    <citation type="submission" date="2021-01" db="EMBL/GenBank/DDBJ databases">
        <authorList>
            <person name="Kaushik A."/>
        </authorList>
    </citation>
    <scope>NUCLEOTIDE SEQUENCE</scope>
    <source>
        <strain evidence="13">AG1-1C</strain>
    </source>
</reference>
<dbReference type="InterPro" id="IPR017441">
    <property type="entry name" value="Protein_kinase_ATP_BS"/>
</dbReference>
<dbReference type="GO" id="GO:0030332">
    <property type="term" value="F:cyclin binding"/>
    <property type="evidence" value="ECO:0007669"/>
    <property type="project" value="TreeGrafter"/>
</dbReference>
<protein>
    <recommendedName>
        <fullName evidence="12">Protein kinase domain-containing protein</fullName>
    </recommendedName>
</protein>
<feature type="compositionally biased region" description="Basic and acidic residues" evidence="11">
    <location>
        <begin position="14"/>
        <end position="87"/>
    </location>
</feature>
<feature type="region of interest" description="Disordered" evidence="11">
    <location>
        <begin position="1067"/>
        <end position="1088"/>
    </location>
</feature>
<organism evidence="13 14">
    <name type="scientific">Rhizoctonia solani</name>
    <dbReference type="NCBI Taxonomy" id="456999"/>
    <lineage>
        <taxon>Eukaryota</taxon>
        <taxon>Fungi</taxon>
        <taxon>Dikarya</taxon>
        <taxon>Basidiomycota</taxon>
        <taxon>Agaricomycotina</taxon>
        <taxon>Agaricomycetes</taxon>
        <taxon>Cantharellales</taxon>
        <taxon>Ceratobasidiaceae</taxon>
        <taxon>Rhizoctonia</taxon>
    </lineage>
</organism>
<dbReference type="Pfam" id="PF00069">
    <property type="entry name" value="Pkinase"/>
    <property type="match status" value="1"/>
</dbReference>
<dbReference type="InterPro" id="IPR011009">
    <property type="entry name" value="Kinase-like_dom_sf"/>
</dbReference>
<dbReference type="CDD" id="cd07840">
    <property type="entry name" value="STKc_CDK9_like"/>
    <property type="match status" value="1"/>
</dbReference>
<feature type="compositionally biased region" description="Polar residues" evidence="11">
    <location>
        <begin position="710"/>
        <end position="723"/>
    </location>
</feature>
<dbReference type="PANTHER" id="PTHR24056:SF546">
    <property type="entry name" value="CYCLIN-DEPENDENT KINASE 12"/>
    <property type="match status" value="1"/>
</dbReference>
<dbReference type="InterPro" id="IPR008271">
    <property type="entry name" value="Ser/Thr_kinase_AS"/>
</dbReference>
<dbReference type="GO" id="GO:0032968">
    <property type="term" value="P:positive regulation of transcription elongation by RNA polymerase II"/>
    <property type="evidence" value="ECO:0007669"/>
    <property type="project" value="TreeGrafter"/>
</dbReference>
<dbReference type="GO" id="GO:0008024">
    <property type="term" value="C:cyclin/CDK positive transcription elongation factor complex"/>
    <property type="evidence" value="ECO:0007669"/>
    <property type="project" value="TreeGrafter"/>
</dbReference>
<evidence type="ECO:0000256" key="4">
    <source>
        <dbReference type="ARBA" id="ARBA00022741"/>
    </source>
</evidence>
<dbReference type="PANTHER" id="PTHR24056">
    <property type="entry name" value="CELL DIVISION PROTEIN KINASE"/>
    <property type="match status" value="1"/>
</dbReference>
<dbReference type="InterPro" id="IPR050108">
    <property type="entry name" value="CDK"/>
</dbReference>
<evidence type="ECO:0000313" key="14">
    <source>
        <dbReference type="Proteomes" id="UP000663846"/>
    </source>
</evidence>
<evidence type="ECO:0000313" key="13">
    <source>
        <dbReference type="EMBL" id="CAE6412364.1"/>
    </source>
</evidence>
<dbReference type="PROSITE" id="PS00108">
    <property type="entry name" value="PROTEIN_KINASE_ST"/>
    <property type="match status" value="1"/>
</dbReference>
<keyword evidence="2" id="KW-0723">Serine/threonine-protein kinase</keyword>
<dbReference type="FunFam" id="1.10.510.10:FF:000415">
    <property type="entry name" value="CMGC/CDK/CRK7 protein kinase, variant"/>
    <property type="match status" value="1"/>
</dbReference>
<feature type="compositionally biased region" description="Basic residues" evidence="11">
    <location>
        <begin position="318"/>
        <end position="344"/>
    </location>
</feature>
<keyword evidence="4 10" id="KW-0547">Nucleotide-binding</keyword>
<feature type="compositionally biased region" description="Pro residues" evidence="11">
    <location>
        <begin position="690"/>
        <end position="699"/>
    </location>
</feature>
<evidence type="ECO:0000256" key="6">
    <source>
        <dbReference type="ARBA" id="ARBA00022840"/>
    </source>
</evidence>
<feature type="compositionally biased region" description="Basic residues" evidence="11">
    <location>
        <begin position="357"/>
        <end position="375"/>
    </location>
</feature>
<feature type="domain" description="Protein kinase" evidence="12">
    <location>
        <begin position="758"/>
        <end position="1043"/>
    </location>
</feature>
<feature type="region of interest" description="Disordered" evidence="11">
    <location>
        <begin position="673"/>
        <end position="728"/>
    </location>
</feature>
<dbReference type="Proteomes" id="UP000663846">
    <property type="component" value="Unassembled WGS sequence"/>
</dbReference>
<dbReference type="SUPFAM" id="SSF56112">
    <property type="entry name" value="Protein kinase-like (PK-like)"/>
    <property type="match status" value="1"/>
</dbReference>
<feature type="binding site" evidence="10">
    <location>
        <position position="788"/>
    </location>
    <ligand>
        <name>ATP</name>
        <dbReference type="ChEBI" id="CHEBI:30616"/>
    </ligand>
</feature>
<dbReference type="AlphaFoldDB" id="A0A8H2WYF6"/>
<evidence type="ECO:0000256" key="1">
    <source>
        <dbReference type="ARBA" id="ARBA00006485"/>
    </source>
</evidence>
<evidence type="ECO:0000256" key="10">
    <source>
        <dbReference type="PROSITE-ProRule" id="PRU10141"/>
    </source>
</evidence>
<gene>
    <name evidence="13" type="ORF">RDB_LOCUS69913</name>
</gene>
<dbReference type="FunFam" id="3.30.200.20:FF:000124">
    <property type="entry name" value="Cyclin-dependent kinase 4"/>
    <property type="match status" value="1"/>
</dbReference>
<keyword evidence="6 10" id="KW-0067">ATP-binding</keyword>
<dbReference type="EMBL" id="CAJMWS010000313">
    <property type="protein sequence ID" value="CAE6412364.1"/>
    <property type="molecule type" value="Genomic_DNA"/>
</dbReference>
<feature type="region of interest" description="Disordered" evidence="11">
    <location>
        <begin position="1"/>
        <end position="620"/>
    </location>
</feature>
<feature type="compositionally biased region" description="Basic and acidic residues" evidence="11">
    <location>
        <begin position="399"/>
        <end position="414"/>
    </location>
</feature>
<dbReference type="GO" id="GO:0004693">
    <property type="term" value="F:cyclin-dependent protein serine/threonine kinase activity"/>
    <property type="evidence" value="ECO:0007669"/>
    <property type="project" value="UniProtKB-EC"/>
</dbReference>
<dbReference type="SMART" id="SM00220">
    <property type="entry name" value="S_TKc"/>
    <property type="match status" value="1"/>
</dbReference>
<dbReference type="GO" id="GO:0008353">
    <property type="term" value="F:RNA polymerase II CTD heptapeptide repeat kinase activity"/>
    <property type="evidence" value="ECO:0007669"/>
    <property type="project" value="UniProtKB-EC"/>
</dbReference>